<proteinExistence type="predicted"/>
<sequence length="93" mass="10245">MVDASTGGALMKKTPEEAWELIETMADNNQHFKVRATSAAKGVFQVTPSESTIFVKSLLGIAAMLKEIKEGQTATDARIFENPRSRQVYRIVS</sequence>
<organism evidence="1 2">
    <name type="scientific">Stylosanthes scabra</name>
    <dbReference type="NCBI Taxonomy" id="79078"/>
    <lineage>
        <taxon>Eukaryota</taxon>
        <taxon>Viridiplantae</taxon>
        <taxon>Streptophyta</taxon>
        <taxon>Embryophyta</taxon>
        <taxon>Tracheophyta</taxon>
        <taxon>Spermatophyta</taxon>
        <taxon>Magnoliopsida</taxon>
        <taxon>eudicotyledons</taxon>
        <taxon>Gunneridae</taxon>
        <taxon>Pentapetalae</taxon>
        <taxon>rosids</taxon>
        <taxon>fabids</taxon>
        <taxon>Fabales</taxon>
        <taxon>Fabaceae</taxon>
        <taxon>Papilionoideae</taxon>
        <taxon>50 kb inversion clade</taxon>
        <taxon>dalbergioids sensu lato</taxon>
        <taxon>Dalbergieae</taxon>
        <taxon>Pterocarpus clade</taxon>
        <taxon>Stylosanthes</taxon>
    </lineage>
</organism>
<name>A0ABU6S052_9FABA</name>
<dbReference type="Proteomes" id="UP001341840">
    <property type="component" value="Unassembled WGS sequence"/>
</dbReference>
<feature type="non-terminal residue" evidence="1">
    <location>
        <position position="93"/>
    </location>
</feature>
<protein>
    <submittedName>
        <fullName evidence="1">Uncharacterized protein</fullName>
    </submittedName>
</protein>
<gene>
    <name evidence="1" type="ORF">PIB30_107722</name>
</gene>
<dbReference type="EMBL" id="JASCZI010034922">
    <property type="protein sequence ID" value="MED6129410.1"/>
    <property type="molecule type" value="Genomic_DNA"/>
</dbReference>
<evidence type="ECO:0000313" key="2">
    <source>
        <dbReference type="Proteomes" id="UP001341840"/>
    </source>
</evidence>
<reference evidence="1 2" key="1">
    <citation type="journal article" date="2023" name="Plants (Basel)">
        <title>Bridging the Gap: Combining Genomics and Transcriptomics Approaches to Understand Stylosanthes scabra, an Orphan Legume from the Brazilian Caatinga.</title>
        <authorList>
            <person name="Ferreira-Neto J.R.C."/>
            <person name="da Silva M.D."/>
            <person name="Binneck E."/>
            <person name="de Melo N.F."/>
            <person name="da Silva R.H."/>
            <person name="de Melo A.L.T.M."/>
            <person name="Pandolfi V."/>
            <person name="Bustamante F.O."/>
            <person name="Brasileiro-Vidal A.C."/>
            <person name="Benko-Iseppon A.M."/>
        </authorList>
    </citation>
    <scope>NUCLEOTIDE SEQUENCE [LARGE SCALE GENOMIC DNA]</scope>
    <source>
        <tissue evidence="1">Leaves</tissue>
    </source>
</reference>
<comment type="caution">
    <text evidence="1">The sequence shown here is derived from an EMBL/GenBank/DDBJ whole genome shotgun (WGS) entry which is preliminary data.</text>
</comment>
<accession>A0ABU6S052</accession>
<keyword evidence="2" id="KW-1185">Reference proteome</keyword>
<evidence type="ECO:0000313" key="1">
    <source>
        <dbReference type="EMBL" id="MED6129410.1"/>
    </source>
</evidence>